<dbReference type="PANTHER" id="PTHR19328">
    <property type="entry name" value="HEDGEHOG-INTERACTING PROTEIN"/>
    <property type="match status" value="1"/>
</dbReference>
<reference evidence="7 8" key="2">
    <citation type="journal article" date="2012" name="Stand. Genomic Sci.">
        <title>Complete genome sequence of the aquatic bacterium Runella slithyformis type strain (LSU 4(T)).</title>
        <authorList>
            <person name="Copeland A."/>
            <person name="Zhang X."/>
            <person name="Misra M."/>
            <person name="Lapidus A."/>
            <person name="Nolan M."/>
            <person name="Lucas S."/>
            <person name="Deshpande S."/>
            <person name="Cheng J.F."/>
            <person name="Tapia R."/>
            <person name="Goodwin L.A."/>
            <person name="Pitluck S."/>
            <person name="Liolios K."/>
            <person name="Pagani I."/>
            <person name="Ivanova N."/>
            <person name="Mikhailova N."/>
            <person name="Pati A."/>
            <person name="Chen A."/>
            <person name="Palaniappan K."/>
            <person name="Land M."/>
            <person name="Hauser L."/>
            <person name="Pan C."/>
            <person name="Jeffries C.D."/>
            <person name="Detter J.C."/>
            <person name="Brambilla E.M."/>
            <person name="Rohde M."/>
            <person name="Djao O.D."/>
            <person name="Goker M."/>
            <person name="Sikorski J."/>
            <person name="Tindall B.J."/>
            <person name="Woyke T."/>
            <person name="Bristow J."/>
            <person name="Eisen J.A."/>
            <person name="Markowitz V."/>
            <person name="Hugenholtz P."/>
            <person name="Kyrpides N.C."/>
            <person name="Klenk H.P."/>
            <person name="Mavromatis K."/>
        </authorList>
    </citation>
    <scope>NUCLEOTIDE SEQUENCE [LARGE SCALE GENOMIC DNA]</scope>
    <source>
        <strain evidence="8">ATCC 29530 / DSM 19594 / LMG 11500 / NCIMB 11436 / LSU 4</strain>
    </source>
</reference>
<dbReference type="Gene3D" id="2.120.10.30">
    <property type="entry name" value="TolB, C-terminal domain"/>
    <property type="match status" value="1"/>
</dbReference>
<gene>
    <name evidence="7" type="ordered locus">Runsl_5761</name>
</gene>
<dbReference type="InterPro" id="IPR011041">
    <property type="entry name" value="Quinoprot_gluc/sorb_DH_b-prop"/>
</dbReference>
<evidence type="ECO:0000256" key="1">
    <source>
        <dbReference type="ARBA" id="ARBA00022617"/>
    </source>
</evidence>
<dbReference type="GO" id="GO:0009055">
    <property type="term" value="F:electron transfer activity"/>
    <property type="evidence" value="ECO:0007669"/>
    <property type="project" value="InterPro"/>
</dbReference>
<name>A0A7U3ZRW7_RUNSL</name>
<sequence length="597" mass="65750">MKIRKLHPLLNRNYVSGSLFLAATLVLSAYSASSHSGDTNPSIRQKKGTEEDIYATDAKIIARGQQVFESNCTACHNFLQKGIGPELSHVTSDVPAGWLKKMIRNAPEMIKSGDARAAMLFDEYKQAMPAFPSLNETDLDAVLAFIHSKRKMEYATTANDALGTPVQNPIPQKIAMSGLQLTLDYFATAPATAQANPLARINKTLKLSGKKDRLFMLDLRGKLYEMNGKELRVFMDIAKEIPSFIPAPGLGTGLGSFAFHPDFYSNGLFYTTHTEKGKAATPDFGYADSIKVTLQWVLREWKVENPEAPAFAGKGRELFRVNMVSPIHGVQDITFNPLAKKGSSEYGLLYIGVGDGGATENGYYFLCNDKAHVWSSILRIDPRGTNSKNGRYGIPADNPFAKETGAVGEVYCRGFRNPNRIVWAPDGKMLITDIGQTQIEELNIGKPGADYGWPEREGTFVLNPRGKMSVIYPLPQKDAALRYTYPVAQYDHDEGKAISGGFVYSASAFPQLRGKYVFADVVNGRLFYVENNQLALGRQTEIQELELQFEGKQTTLQTLSGSAKADTRLGEGLNGELFIFTKSDGKIYRVSSCSSVK</sequence>
<dbReference type="InterPro" id="IPR012938">
    <property type="entry name" value="Glc/Sorbosone_DH"/>
</dbReference>
<dbReference type="GO" id="GO:0046872">
    <property type="term" value="F:metal ion binding"/>
    <property type="evidence" value="ECO:0007669"/>
    <property type="project" value="UniProtKB-KW"/>
</dbReference>
<keyword evidence="7" id="KW-0614">Plasmid</keyword>
<dbReference type="GO" id="GO:0020037">
    <property type="term" value="F:heme binding"/>
    <property type="evidence" value="ECO:0007669"/>
    <property type="project" value="InterPro"/>
</dbReference>
<keyword evidence="3 4" id="KW-0408">Iron</keyword>
<dbReference type="RefSeq" id="WP_013921786.1">
    <property type="nucleotide sequence ID" value="NC_015695.1"/>
</dbReference>
<dbReference type="KEGG" id="rsi:Runsl_5761"/>
<evidence type="ECO:0000256" key="5">
    <source>
        <dbReference type="SAM" id="SignalP"/>
    </source>
</evidence>
<dbReference type="InterPro" id="IPR036909">
    <property type="entry name" value="Cyt_c-like_dom_sf"/>
</dbReference>
<evidence type="ECO:0000256" key="2">
    <source>
        <dbReference type="ARBA" id="ARBA00022723"/>
    </source>
</evidence>
<dbReference type="Pfam" id="PF07995">
    <property type="entry name" value="GSDH"/>
    <property type="match status" value="1"/>
</dbReference>
<keyword evidence="8" id="KW-1185">Reference proteome</keyword>
<dbReference type="EMBL" id="CP002864">
    <property type="protein sequence ID" value="AEI52246.1"/>
    <property type="molecule type" value="Genomic_DNA"/>
</dbReference>
<keyword evidence="1 4" id="KW-0349">Heme</keyword>
<evidence type="ECO:0000313" key="7">
    <source>
        <dbReference type="EMBL" id="AEI52246.1"/>
    </source>
</evidence>
<proteinExistence type="predicted"/>
<evidence type="ECO:0000256" key="4">
    <source>
        <dbReference type="PROSITE-ProRule" id="PRU00433"/>
    </source>
</evidence>
<organism evidence="7 8">
    <name type="scientific">Runella slithyformis (strain ATCC 29530 / DSM 19594 / LMG 11500 / NCIMB 11436 / LSU 4)</name>
    <dbReference type="NCBI Taxonomy" id="761193"/>
    <lineage>
        <taxon>Bacteria</taxon>
        <taxon>Pseudomonadati</taxon>
        <taxon>Bacteroidota</taxon>
        <taxon>Cytophagia</taxon>
        <taxon>Cytophagales</taxon>
        <taxon>Spirosomataceae</taxon>
        <taxon>Runella</taxon>
    </lineage>
</organism>
<evidence type="ECO:0000313" key="8">
    <source>
        <dbReference type="Proteomes" id="UP000000493"/>
    </source>
</evidence>
<reference evidence="8" key="1">
    <citation type="submission" date="2011-06" db="EMBL/GenBank/DDBJ databases">
        <title>The complete genome of plasmid 5 of Runella slithyformis DSM 19594.</title>
        <authorList>
            <consortium name="US DOE Joint Genome Institute (JGI-PGF)"/>
            <person name="Lucas S."/>
            <person name="Han J."/>
            <person name="Lapidus A."/>
            <person name="Bruce D."/>
            <person name="Goodwin L."/>
            <person name="Pitluck S."/>
            <person name="Peters L."/>
            <person name="Kyrpides N."/>
            <person name="Mavromatis K."/>
            <person name="Ivanova N."/>
            <person name="Ovchinnikova G."/>
            <person name="Zhang X."/>
            <person name="Misra M."/>
            <person name="Detter J.C."/>
            <person name="Tapia R."/>
            <person name="Han C."/>
            <person name="Land M."/>
            <person name="Hauser L."/>
            <person name="Markowitz V."/>
            <person name="Cheng J.-F."/>
            <person name="Hugenholtz P."/>
            <person name="Woyke T."/>
            <person name="Wu D."/>
            <person name="Tindall B."/>
            <person name="Faehrich R."/>
            <person name="Brambilla E."/>
            <person name="Klenk H.-P."/>
            <person name="Eisen J.A."/>
        </authorList>
    </citation>
    <scope>NUCLEOTIDE SEQUENCE [LARGE SCALE GENOMIC DNA]</scope>
    <source>
        <strain evidence="8">ATCC 29530 / DSM 19594 / LMG 11500 / NCIMB 11436 / LSU 4</strain>
        <plasmid evidence="8">pRUNSL05</plasmid>
    </source>
</reference>
<dbReference type="Pfam" id="PF00034">
    <property type="entry name" value="Cytochrom_C"/>
    <property type="match status" value="1"/>
</dbReference>
<feature type="signal peptide" evidence="5">
    <location>
        <begin position="1"/>
        <end position="36"/>
    </location>
</feature>
<keyword evidence="5" id="KW-0732">Signal</keyword>
<feature type="domain" description="Cytochrome c" evidence="6">
    <location>
        <begin position="59"/>
        <end position="150"/>
    </location>
</feature>
<protein>
    <submittedName>
        <fullName evidence="7">Cytochrome c class I</fullName>
    </submittedName>
</protein>
<evidence type="ECO:0000256" key="3">
    <source>
        <dbReference type="ARBA" id="ARBA00023004"/>
    </source>
</evidence>
<dbReference type="SUPFAM" id="SSF46626">
    <property type="entry name" value="Cytochrome c"/>
    <property type="match status" value="1"/>
</dbReference>
<dbReference type="Proteomes" id="UP000000493">
    <property type="component" value="Plasmid pRUNSL05"/>
</dbReference>
<accession>A0A7U3ZRW7</accession>
<dbReference type="SUPFAM" id="SSF50952">
    <property type="entry name" value="Soluble quinoprotein glucose dehydrogenase"/>
    <property type="match status" value="1"/>
</dbReference>
<dbReference type="PROSITE" id="PS51007">
    <property type="entry name" value="CYTC"/>
    <property type="match status" value="1"/>
</dbReference>
<feature type="chain" id="PRO_5030708710" evidence="5">
    <location>
        <begin position="37"/>
        <end position="597"/>
    </location>
</feature>
<dbReference type="InterPro" id="IPR009056">
    <property type="entry name" value="Cyt_c-like_dom"/>
</dbReference>
<dbReference type="AlphaFoldDB" id="A0A7U3ZRW7"/>
<geneLocation type="plasmid" evidence="7 8">
    <name>pRUNSL05</name>
</geneLocation>
<evidence type="ECO:0000259" key="6">
    <source>
        <dbReference type="PROSITE" id="PS51007"/>
    </source>
</evidence>
<dbReference type="Gene3D" id="1.10.760.10">
    <property type="entry name" value="Cytochrome c-like domain"/>
    <property type="match status" value="1"/>
</dbReference>
<dbReference type="PANTHER" id="PTHR19328:SF13">
    <property type="entry name" value="HIPL1 PROTEIN"/>
    <property type="match status" value="1"/>
</dbReference>
<keyword evidence="2 4" id="KW-0479">Metal-binding</keyword>
<dbReference type="InterPro" id="IPR011042">
    <property type="entry name" value="6-blade_b-propeller_TolB-like"/>
</dbReference>